<gene>
    <name evidence="1" type="ORF">OLEA9_A050646</name>
</gene>
<protein>
    <submittedName>
        <fullName evidence="1">Uncharacterized protein</fullName>
    </submittedName>
</protein>
<name>A0A8S0PKP9_OLEEU</name>
<dbReference type="Proteomes" id="UP000594638">
    <property type="component" value="Unassembled WGS sequence"/>
</dbReference>
<dbReference type="AlphaFoldDB" id="A0A8S0PKP9"/>
<comment type="caution">
    <text evidence="1">The sequence shown here is derived from an EMBL/GenBank/DDBJ whole genome shotgun (WGS) entry which is preliminary data.</text>
</comment>
<accession>A0A8S0PKP9</accession>
<evidence type="ECO:0000313" key="2">
    <source>
        <dbReference type="Proteomes" id="UP000594638"/>
    </source>
</evidence>
<keyword evidence="2" id="KW-1185">Reference proteome</keyword>
<evidence type="ECO:0000313" key="1">
    <source>
        <dbReference type="EMBL" id="CAA2944449.1"/>
    </source>
</evidence>
<proteinExistence type="predicted"/>
<reference evidence="1 2" key="1">
    <citation type="submission" date="2019-12" db="EMBL/GenBank/DDBJ databases">
        <authorList>
            <person name="Alioto T."/>
            <person name="Alioto T."/>
            <person name="Gomez Garrido J."/>
        </authorList>
    </citation>
    <scope>NUCLEOTIDE SEQUENCE [LARGE SCALE GENOMIC DNA]</scope>
</reference>
<dbReference type="EMBL" id="CACTIH010000056">
    <property type="protein sequence ID" value="CAA2944449.1"/>
    <property type="molecule type" value="Genomic_DNA"/>
</dbReference>
<sequence>MEYISICQISHLLQQRPHIIQILCIGPEIFINHHRTHTRAQIRSQAIIDLPAAQRKGHVAHSKGRRRGRHKMRNKYLVRRRLSQDVNIILIVEKETSCQASKAKCLLFLGSSHLRHLTAPNLFERATNTGWGAEEDRLSRWTQDKFEGGSAVRNGRLDQSSVPDLLRKIHIIPEQNSVIQARKYPMKEMIRMQNIQTEDLSRNTRRME</sequence>
<dbReference type="Gramene" id="OE9A050646T1">
    <property type="protein sequence ID" value="OE9A050646C1"/>
    <property type="gene ID" value="OE9A050646"/>
</dbReference>
<organism evidence="1 2">
    <name type="scientific">Olea europaea subsp. europaea</name>
    <dbReference type="NCBI Taxonomy" id="158383"/>
    <lineage>
        <taxon>Eukaryota</taxon>
        <taxon>Viridiplantae</taxon>
        <taxon>Streptophyta</taxon>
        <taxon>Embryophyta</taxon>
        <taxon>Tracheophyta</taxon>
        <taxon>Spermatophyta</taxon>
        <taxon>Magnoliopsida</taxon>
        <taxon>eudicotyledons</taxon>
        <taxon>Gunneridae</taxon>
        <taxon>Pentapetalae</taxon>
        <taxon>asterids</taxon>
        <taxon>lamiids</taxon>
        <taxon>Lamiales</taxon>
        <taxon>Oleaceae</taxon>
        <taxon>Oleeae</taxon>
        <taxon>Olea</taxon>
    </lineage>
</organism>